<evidence type="ECO:0000256" key="3">
    <source>
        <dbReference type="SAM" id="Phobius"/>
    </source>
</evidence>
<proteinExistence type="predicted"/>
<feature type="region of interest" description="Disordered" evidence="2">
    <location>
        <begin position="1"/>
        <end position="27"/>
    </location>
</feature>
<keyword evidence="1" id="KW-0808">Transferase</keyword>
<dbReference type="PANTHER" id="PTHR10605">
    <property type="entry name" value="HEPARAN SULFATE SULFOTRANSFERASE"/>
    <property type="match status" value="1"/>
</dbReference>
<dbReference type="Gene3D" id="3.40.50.300">
    <property type="entry name" value="P-loop containing nucleotide triphosphate hydrolases"/>
    <property type="match status" value="2"/>
</dbReference>
<dbReference type="PANTHER" id="PTHR10605:SF56">
    <property type="entry name" value="BIFUNCTIONAL HEPARAN SULFATE N-DEACETYLASE_N-SULFOTRANSFERASE"/>
    <property type="match status" value="1"/>
</dbReference>
<keyword evidence="3" id="KW-0472">Membrane</keyword>
<evidence type="ECO:0008006" key="6">
    <source>
        <dbReference type="Google" id="ProtNLM"/>
    </source>
</evidence>
<reference evidence="4 5" key="1">
    <citation type="journal article" date="2010" name="Nature">
        <title>The Ectocarpus genome and the independent evolution of multicellularity in brown algae.</title>
        <authorList>
            <person name="Cock J.M."/>
            <person name="Sterck L."/>
            <person name="Rouze P."/>
            <person name="Scornet D."/>
            <person name="Allen A.E."/>
            <person name="Amoutzias G."/>
            <person name="Anthouard V."/>
            <person name="Artiguenave F."/>
            <person name="Aury J.M."/>
            <person name="Badger J.H."/>
            <person name="Beszteri B."/>
            <person name="Billiau K."/>
            <person name="Bonnet E."/>
            <person name="Bothwell J.H."/>
            <person name="Bowler C."/>
            <person name="Boyen C."/>
            <person name="Brownlee C."/>
            <person name="Carrano C.J."/>
            <person name="Charrier B."/>
            <person name="Cho G.Y."/>
            <person name="Coelho S.M."/>
            <person name="Collen J."/>
            <person name="Corre E."/>
            <person name="Da Silva C."/>
            <person name="Delage L."/>
            <person name="Delaroque N."/>
            <person name="Dittami S.M."/>
            <person name="Doulbeau S."/>
            <person name="Elias M."/>
            <person name="Farnham G."/>
            <person name="Gachon C.M."/>
            <person name="Gschloessl B."/>
            <person name="Heesch S."/>
            <person name="Jabbari K."/>
            <person name="Jubin C."/>
            <person name="Kawai H."/>
            <person name="Kimura K."/>
            <person name="Kloareg B."/>
            <person name="Kupper F.C."/>
            <person name="Lang D."/>
            <person name="Le Bail A."/>
            <person name="Leblanc C."/>
            <person name="Lerouge P."/>
            <person name="Lohr M."/>
            <person name="Lopez P.J."/>
            <person name="Martens C."/>
            <person name="Maumus F."/>
            <person name="Michel G."/>
            <person name="Miranda-Saavedra D."/>
            <person name="Morales J."/>
            <person name="Moreau H."/>
            <person name="Motomura T."/>
            <person name="Nagasato C."/>
            <person name="Napoli C.A."/>
            <person name="Nelson D.R."/>
            <person name="Nyvall-Collen P."/>
            <person name="Peters A.F."/>
            <person name="Pommier C."/>
            <person name="Potin P."/>
            <person name="Poulain J."/>
            <person name="Quesneville H."/>
            <person name="Read B."/>
            <person name="Rensing S.A."/>
            <person name="Ritter A."/>
            <person name="Rousvoal S."/>
            <person name="Samanta M."/>
            <person name="Samson G."/>
            <person name="Schroeder D.C."/>
            <person name="Segurens B."/>
            <person name="Strittmatter M."/>
            <person name="Tonon T."/>
            <person name="Tregear J.W."/>
            <person name="Valentin K."/>
            <person name="von Dassow P."/>
            <person name="Yamagishi T."/>
            <person name="Van de Peer Y."/>
            <person name="Wincker P."/>
        </authorList>
    </citation>
    <scope>NUCLEOTIDE SEQUENCE [LARGE SCALE GENOMIC DNA]</scope>
    <source>
        <strain evidence="5">Ec32 / CCAP1310/4</strain>
    </source>
</reference>
<dbReference type="EMBL" id="FN649734">
    <property type="protein sequence ID" value="CBJ28501.1"/>
    <property type="molecule type" value="Genomic_DNA"/>
</dbReference>
<dbReference type="EMBL" id="FN647757">
    <property type="protein sequence ID" value="CBJ28501.1"/>
    <property type="molecule type" value="Genomic_DNA"/>
</dbReference>
<accession>D7FHD4</accession>
<sequence length="638" mass="68588">MSAMASTKPGGVPPPGDGHHSGWARTAAAAPSHGQGYRYCPAPRRGGGATASAPVADGGERGGYYTGRISHGFGRRAGGGRRGGTAVGCLFALGVLAWVWVMGSFRTFFSVGTPSSSAAAPTREPLGPASSAPRRTTSGLPAVHAPGLDTPAAADGGGGRDAVSLATRNGANADSIPAGGGPDYLHKPRLEIESGAADVSGPYDQFPGPQADGREKGVRDGGGGRGGAFLSSEELADETLADGKARCWTDEAGNGRCLPTVFFFGVSKCGTTSLSNWLSSHPRAVFVPPPEAHDYREAHVFDNTPKYWHGVSDRGKRESLSPMASWRDTVIDFTPNYAIVGEAPLRIYDYYHQAGGGRLRSNLRFLVVLREPVARTISSWEYKSEPLGPHGNGTGNSSYSSGGGAISEWPQRIGGVDIGASEDMRDRRRLDFVMEEQRPLSVAFREGAATVERLAACVRNATDSGLFGREPTVTYCRATKGRKQCNGRPPCELCNTHTEPWCNPRVYLGEVLYNAHVGKSVYAMQLRRWFNAFGRENFKVVFTDDLEEEPIKTLEEVLDFIGLDMVDPQGDKGLRSLEMWSDIVGARFNTADGAKKKVLDSQVTPEMREEMRAFFAPYNKDLEDLLGVPLPSSWHVQR</sequence>
<feature type="region of interest" description="Disordered" evidence="2">
    <location>
        <begin position="112"/>
        <end position="165"/>
    </location>
</feature>
<keyword evidence="3" id="KW-0812">Transmembrane</keyword>
<keyword evidence="5" id="KW-1185">Reference proteome</keyword>
<name>D7FHD4_ECTSI</name>
<dbReference type="GO" id="GO:0008146">
    <property type="term" value="F:sulfotransferase activity"/>
    <property type="evidence" value="ECO:0007669"/>
    <property type="project" value="InterPro"/>
</dbReference>
<dbReference type="SUPFAM" id="SSF52540">
    <property type="entry name" value="P-loop containing nucleoside triphosphate hydrolases"/>
    <property type="match status" value="1"/>
</dbReference>
<dbReference type="OrthoDB" id="42496at2759"/>
<evidence type="ECO:0000313" key="4">
    <source>
        <dbReference type="EMBL" id="CBJ28501.1"/>
    </source>
</evidence>
<feature type="region of interest" description="Disordered" evidence="2">
    <location>
        <begin position="384"/>
        <end position="408"/>
    </location>
</feature>
<dbReference type="InParanoid" id="D7FHD4"/>
<dbReference type="InterPro" id="IPR027417">
    <property type="entry name" value="P-loop_NTPase"/>
</dbReference>
<dbReference type="AlphaFoldDB" id="D7FHD4"/>
<evidence type="ECO:0000313" key="5">
    <source>
        <dbReference type="Proteomes" id="UP000002630"/>
    </source>
</evidence>
<gene>
    <name evidence="4" type="ORF">Esi_0107_0054</name>
</gene>
<protein>
    <recommendedName>
        <fullName evidence="6">Sulfotransferase</fullName>
    </recommendedName>
</protein>
<organism evidence="4 5">
    <name type="scientific">Ectocarpus siliculosus</name>
    <name type="common">Brown alga</name>
    <name type="synonym">Conferva siliculosa</name>
    <dbReference type="NCBI Taxonomy" id="2880"/>
    <lineage>
        <taxon>Eukaryota</taxon>
        <taxon>Sar</taxon>
        <taxon>Stramenopiles</taxon>
        <taxon>Ochrophyta</taxon>
        <taxon>PX clade</taxon>
        <taxon>Phaeophyceae</taxon>
        <taxon>Ectocarpales</taxon>
        <taxon>Ectocarpaceae</taxon>
        <taxon>Ectocarpus</taxon>
    </lineage>
</organism>
<keyword evidence="3" id="KW-1133">Transmembrane helix</keyword>
<feature type="region of interest" description="Disordered" evidence="2">
    <location>
        <begin position="196"/>
        <end position="233"/>
    </location>
</feature>
<evidence type="ECO:0000256" key="1">
    <source>
        <dbReference type="ARBA" id="ARBA00022679"/>
    </source>
</evidence>
<dbReference type="InterPro" id="IPR037359">
    <property type="entry name" value="NST/OST"/>
</dbReference>
<dbReference type="Proteomes" id="UP000002630">
    <property type="component" value="Linkage Group LG09"/>
</dbReference>
<evidence type="ECO:0000256" key="2">
    <source>
        <dbReference type="SAM" id="MobiDB-lite"/>
    </source>
</evidence>
<feature type="compositionally biased region" description="Low complexity" evidence="2">
    <location>
        <begin position="145"/>
        <end position="154"/>
    </location>
</feature>
<feature type="transmembrane region" description="Helical" evidence="3">
    <location>
        <begin position="83"/>
        <end position="101"/>
    </location>
</feature>